<dbReference type="Gene3D" id="3.20.20.300">
    <property type="entry name" value="Glycoside hydrolase, family 3, N-terminal domain"/>
    <property type="match status" value="1"/>
</dbReference>
<dbReference type="InterPro" id="IPR036962">
    <property type="entry name" value="Glyco_hydro_3_N_sf"/>
</dbReference>
<keyword evidence="2 4" id="KW-0378">Hydrolase</keyword>
<reference evidence="5" key="1">
    <citation type="journal article" date="2019" name="Int. J. Syst. Evol. Microbiol.">
        <title>The Global Catalogue of Microorganisms (GCM) 10K type strain sequencing project: providing services to taxonomists for standard genome sequencing and annotation.</title>
        <authorList>
            <consortium name="The Broad Institute Genomics Platform"/>
            <consortium name="The Broad Institute Genome Sequencing Center for Infectious Disease"/>
            <person name="Wu L."/>
            <person name="Ma J."/>
        </authorList>
    </citation>
    <scope>NUCLEOTIDE SEQUENCE [LARGE SCALE GENOMIC DNA]</scope>
    <source>
        <strain evidence="5">CGMCC 4.7289</strain>
    </source>
</reference>
<dbReference type="PANTHER" id="PTHR42715:SF10">
    <property type="entry name" value="BETA-GLUCOSIDASE"/>
    <property type="match status" value="1"/>
</dbReference>
<dbReference type="Pfam" id="PF14310">
    <property type="entry name" value="Fn3-like"/>
    <property type="match status" value="1"/>
</dbReference>
<name>A0ABV8LUG7_9ACTN</name>
<dbReference type="Proteomes" id="UP001595816">
    <property type="component" value="Unassembled WGS sequence"/>
</dbReference>
<dbReference type="InterPro" id="IPR026891">
    <property type="entry name" value="Fn3-like"/>
</dbReference>
<feature type="domain" description="Fibronectin type III-like" evidence="3">
    <location>
        <begin position="649"/>
        <end position="718"/>
    </location>
</feature>
<dbReference type="InterPro" id="IPR036881">
    <property type="entry name" value="Glyco_hydro_3_C_sf"/>
</dbReference>
<accession>A0ABV8LUG7</accession>
<dbReference type="Gene3D" id="2.60.40.10">
    <property type="entry name" value="Immunoglobulins"/>
    <property type="match status" value="1"/>
</dbReference>
<evidence type="ECO:0000313" key="4">
    <source>
        <dbReference type="EMBL" id="MFC4134656.1"/>
    </source>
</evidence>
<dbReference type="Gene3D" id="3.40.50.1700">
    <property type="entry name" value="Glycoside hydrolase family 3 C-terminal domain"/>
    <property type="match status" value="1"/>
</dbReference>
<gene>
    <name evidence="4" type="ORF">ACFOZ4_28940</name>
</gene>
<dbReference type="EMBL" id="JBHSAY010000015">
    <property type="protein sequence ID" value="MFC4134656.1"/>
    <property type="molecule type" value="Genomic_DNA"/>
</dbReference>
<evidence type="ECO:0000256" key="1">
    <source>
        <dbReference type="ARBA" id="ARBA00005336"/>
    </source>
</evidence>
<dbReference type="PANTHER" id="PTHR42715">
    <property type="entry name" value="BETA-GLUCOSIDASE"/>
    <property type="match status" value="1"/>
</dbReference>
<proteinExistence type="inferred from homology"/>
<dbReference type="Pfam" id="PF01915">
    <property type="entry name" value="Glyco_hydro_3_C"/>
    <property type="match status" value="1"/>
</dbReference>
<dbReference type="PRINTS" id="PR00133">
    <property type="entry name" value="GLHYDRLASE3"/>
</dbReference>
<dbReference type="Pfam" id="PF00933">
    <property type="entry name" value="Glyco_hydro_3"/>
    <property type="match status" value="1"/>
</dbReference>
<dbReference type="InterPro" id="IPR001764">
    <property type="entry name" value="Glyco_hydro_3_N"/>
</dbReference>
<evidence type="ECO:0000313" key="5">
    <source>
        <dbReference type="Proteomes" id="UP001595816"/>
    </source>
</evidence>
<dbReference type="GO" id="GO:0016787">
    <property type="term" value="F:hydrolase activity"/>
    <property type="evidence" value="ECO:0007669"/>
    <property type="project" value="UniProtKB-KW"/>
</dbReference>
<dbReference type="InterPro" id="IPR002772">
    <property type="entry name" value="Glyco_hydro_3_C"/>
</dbReference>
<dbReference type="SMART" id="SM01217">
    <property type="entry name" value="Fn3_like"/>
    <property type="match status" value="1"/>
</dbReference>
<keyword evidence="5" id="KW-1185">Reference proteome</keyword>
<sequence length="751" mass="79232">MLTDKATGDTAREIWQDVARPAADRAADLLARMTLEEKVAQLGSAWVASSPNPGAEVAPHQYEFAESTIDWAKLVQHGLGQLTRPYGTAPVEPVEGAQWLRRRQAEIVEASRFGIPALVHEECLVGFMTWRATVFPTPLAWGATFDPALIELMATHIGATMRSAGVHQGLAPVLDVVRDPRWGRTEETVGEDPYLVATVGSAYVRGLQQAGIIATLKHFAAYSASRAGRNFGPVAVGPRELADVLLPPFELALREGAGSVMHSYAEIDGVPAAADVRLLTGLLRDELGFTGTVVADYFGVSFLQTLHGVAADPAAAAALALAAGVDVELPATRCYGEPLLDAVRSGAISETLIDRAADRVLRQKIDLGLLDRLDPPTAVDFDPAASRDLARRVAEESVVLLANDGTLPLRAAKIALVGPYADDVAAMLGCYSFAAHHGLQADPGVDVPTLRTALPAELPAATFTDDIADADVCVAVVGDTSGLFGRGTTGEGCDVEDLSLPGDQDRFLSELLDIGTPVVLVLLTGRPYALGAYADRCAAIVQAFLPGEEGASAVAGVLSGRVNPSGRLPIGIPRGPGGQPAAYLGPRLAHRTGVSSVDPTPLYAFGHGLAYTSFSWSDVTPAEPTELAADETITVSLTVTNDGDRPGAEIVQLYLHDPVAQVTRPVQRLVGYARVPLDAGRSTRVSFRFHPDLAAFTGLDGRRIVEPGDLELRLAASSTDLRATIPLHLTGPERVVGHDRVMVADVTLGVR</sequence>
<dbReference type="SUPFAM" id="SSF52279">
    <property type="entry name" value="Beta-D-glucan exohydrolase, C-terminal domain"/>
    <property type="match status" value="1"/>
</dbReference>
<comment type="caution">
    <text evidence="4">The sequence shown here is derived from an EMBL/GenBank/DDBJ whole genome shotgun (WGS) entry which is preliminary data.</text>
</comment>
<organism evidence="4 5">
    <name type="scientific">Hamadaea flava</name>
    <dbReference type="NCBI Taxonomy" id="1742688"/>
    <lineage>
        <taxon>Bacteria</taxon>
        <taxon>Bacillati</taxon>
        <taxon>Actinomycetota</taxon>
        <taxon>Actinomycetes</taxon>
        <taxon>Micromonosporales</taxon>
        <taxon>Micromonosporaceae</taxon>
        <taxon>Hamadaea</taxon>
    </lineage>
</organism>
<protein>
    <submittedName>
        <fullName evidence="4">Glycoside hydrolase family 3 N-terminal domain-containing protein</fullName>
    </submittedName>
</protein>
<dbReference type="RefSeq" id="WP_253761199.1">
    <property type="nucleotide sequence ID" value="NZ_JAMZDZ010000001.1"/>
</dbReference>
<dbReference type="SUPFAM" id="SSF51445">
    <property type="entry name" value="(Trans)glycosidases"/>
    <property type="match status" value="1"/>
</dbReference>
<evidence type="ECO:0000259" key="3">
    <source>
        <dbReference type="SMART" id="SM01217"/>
    </source>
</evidence>
<dbReference type="InterPro" id="IPR013783">
    <property type="entry name" value="Ig-like_fold"/>
</dbReference>
<evidence type="ECO:0000256" key="2">
    <source>
        <dbReference type="ARBA" id="ARBA00022801"/>
    </source>
</evidence>
<dbReference type="InterPro" id="IPR017853">
    <property type="entry name" value="GH"/>
</dbReference>
<dbReference type="InterPro" id="IPR050288">
    <property type="entry name" value="Cellulose_deg_GH3"/>
</dbReference>
<comment type="similarity">
    <text evidence="1">Belongs to the glycosyl hydrolase 3 family.</text>
</comment>